<reference evidence="9" key="2">
    <citation type="submission" date="2013-12" db="EMBL/GenBank/DDBJ databases">
        <authorList>
            <person name="Yu Y."/>
            <person name="Lee S."/>
            <person name="de Baynast K."/>
            <person name="Wissotski M."/>
            <person name="Liu L."/>
            <person name="Talag J."/>
            <person name="Goicoechea J."/>
            <person name="Angelova A."/>
            <person name="Jetty R."/>
            <person name="Kudrna D."/>
            <person name="Golser W."/>
            <person name="Rivera L."/>
            <person name="Zhang J."/>
            <person name="Wing R."/>
        </authorList>
    </citation>
    <scope>NUCLEOTIDE SEQUENCE</scope>
</reference>
<evidence type="ECO:0000256" key="1">
    <source>
        <dbReference type="ARBA" id="ARBA00006835"/>
    </source>
</evidence>
<dbReference type="GO" id="GO:0006351">
    <property type="term" value="P:DNA-templated transcription"/>
    <property type="evidence" value="ECO:0007669"/>
    <property type="project" value="InterPro"/>
</dbReference>
<dbReference type="InterPro" id="IPR037034">
    <property type="entry name" value="RNA_pol_Rpb2_2_sf"/>
</dbReference>
<reference evidence="8 9" key="1">
    <citation type="submission" date="2012-08" db="EMBL/GenBank/DDBJ databases">
        <title>Oryza genome evolution.</title>
        <authorList>
            <person name="Wing R.A."/>
        </authorList>
    </citation>
    <scope>NUCLEOTIDE SEQUENCE</scope>
</reference>
<dbReference type="Proteomes" id="UP000032180">
    <property type="component" value="Chromosome 9"/>
</dbReference>
<dbReference type="EC" id="2.7.7.6" evidence="2"/>
<evidence type="ECO:0000256" key="3">
    <source>
        <dbReference type="ARBA" id="ARBA00022478"/>
    </source>
</evidence>
<dbReference type="GO" id="GO:0032549">
    <property type="term" value="F:ribonucleoside binding"/>
    <property type="evidence" value="ECO:0007669"/>
    <property type="project" value="InterPro"/>
</dbReference>
<keyword evidence="4" id="KW-0808">Transferase</keyword>
<dbReference type="EnsemblPlants" id="LPERR09G14460.3">
    <property type="protein sequence ID" value="LPERR09G14460.3"/>
    <property type="gene ID" value="LPERR09G14460"/>
</dbReference>
<comment type="similarity">
    <text evidence="1">Belongs to the RNA polymerase beta chain family.</text>
</comment>
<dbReference type="HOGENOM" id="CLU_872555_0_0_1"/>
<dbReference type="PANTHER" id="PTHR20856">
    <property type="entry name" value="DNA-DIRECTED RNA POLYMERASE I SUBUNIT 2"/>
    <property type="match status" value="1"/>
</dbReference>
<evidence type="ECO:0000256" key="4">
    <source>
        <dbReference type="ARBA" id="ARBA00022679"/>
    </source>
</evidence>
<keyword evidence="6" id="KW-0804">Transcription</keyword>
<dbReference type="InterPro" id="IPR007644">
    <property type="entry name" value="RNA_pol_bsu_protrusion"/>
</dbReference>
<dbReference type="AlphaFoldDB" id="A0A0D9XGD1"/>
<evidence type="ECO:0000259" key="7">
    <source>
        <dbReference type="Pfam" id="PF04563"/>
    </source>
</evidence>
<dbReference type="Gramene" id="LPERR09G14460.3">
    <property type="protein sequence ID" value="LPERR09G14460.3"/>
    <property type="gene ID" value="LPERR09G14460"/>
</dbReference>
<dbReference type="Gene3D" id="3.90.1110.10">
    <property type="entry name" value="RNA polymerase Rpb2, domain 2"/>
    <property type="match status" value="1"/>
</dbReference>
<dbReference type="GO" id="GO:0003677">
    <property type="term" value="F:DNA binding"/>
    <property type="evidence" value="ECO:0007669"/>
    <property type="project" value="InterPro"/>
</dbReference>
<dbReference type="GO" id="GO:0000428">
    <property type="term" value="C:DNA-directed RNA polymerase complex"/>
    <property type="evidence" value="ECO:0007669"/>
    <property type="project" value="UniProtKB-KW"/>
</dbReference>
<dbReference type="InterPro" id="IPR015712">
    <property type="entry name" value="DNA-dir_RNA_pol_su2"/>
</dbReference>
<dbReference type="Pfam" id="PF04563">
    <property type="entry name" value="RNA_pol_Rpb2_1"/>
    <property type="match status" value="1"/>
</dbReference>
<keyword evidence="5" id="KW-0548">Nucleotidyltransferase</keyword>
<dbReference type="SUPFAM" id="SSF64484">
    <property type="entry name" value="beta and beta-prime subunits of DNA dependent RNA-polymerase"/>
    <property type="match status" value="1"/>
</dbReference>
<organism evidence="8 9">
    <name type="scientific">Leersia perrieri</name>
    <dbReference type="NCBI Taxonomy" id="77586"/>
    <lineage>
        <taxon>Eukaryota</taxon>
        <taxon>Viridiplantae</taxon>
        <taxon>Streptophyta</taxon>
        <taxon>Embryophyta</taxon>
        <taxon>Tracheophyta</taxon>
        <taxon>Spermatophyta</taxon>
        <taxon>Magnoliopsida</taxon>
        <taxon>Liliopsida</taxon>
        <taxon>Poales</taxon>
        <taxon>Poaceae</taxon>
        <taxon>BOP clade</taxon>
        <taxon>Oryzoideae</taxon>
        <taxon>Oryzeae</taxon>
        <taxon>Oryzinae</taxon>
        <taxon>Leersia</taxon>
    </lineage>
</organism>
<keyword evidence="9" id="KW-1185">Reference proteome</keyword>
<evidence type="ECO:0000256" key="5">
    <source>
        <dbReference type="ARBA" id="ARBA00022695"/>
    </source>
</evidence>
<evidence type="ECO:0000256" key="2">
    <source>
        <dbReference type="ARBA" id="ARBA00012418"/>
    </source>
</evidence>
<evidence type="ECO:0000256" key="6">
    <source>
        <dbReference type="ARBA" id="ARBA00023163"/>
    </source>
</evidence>
<reference evidence="8" key="3">
    <citation type="submission" date="2015-04" db="UniProtKB">
        <authorList>
            <consortium name="EnsemblPlants"/>
        </authorList>
    </citation>
    <scope>IDENTIFICATION</scope>
</reference>
<accession>A0A0D9XGD1</accession>
<evidence type="ECO:0000313" key="9">
    <source>
        <dbReference type="Proteomes" id="UP000032180"/>
    </source>
</evidence>
<keyword evidence="3" id="KW-0240">DNA-directed RNA polymerase</keyword>
<dbReference type="GO" id="GO:0003899">
    <property type="term" value="F:DNA-directed RNA polymerase activity"/>
    <property type="evidence" value="ECO:0007669"/>
    <property type="project" value="UniProtKB-EC"/>
</dbReference>
<proteinExistence type="inferred from homology"/>
<name>A0A0D9XGD1_9ORYZ</name>
<feature type="domain" description="RNA polymerase beta subunit protrusion" evidence="7">
    <location>
        <begin position="88"/>
        <end position="158"/>
    </location>
</feature>
<evidence type="ECO:0000313" key="8">
    <source>
        <dbReference type="EnsemblPlants" id="LPERR09G14460.3"/>
    </source>
</evidence>
<sequence>MTVAAAADDGGDSEGYKNVKAGQPSVKFEYNVEKITPQFSENHLIYQATGLITSVVSFFLSACLVPITKSPFSYQLSCLLNMFLSTFRYSAPVMVDIEYTVGKQYELKMKQNFIIGYLPIMLRSHACILSQKDEAELARYGECPLDPGGYFIVKGTEKECAFERIYTQALQYMDDKVMYPGTGTQKEGRSKSILHDVFVAHVLVNSGNFRPKCIYTTVMIRRMMDAILNSDTFDDKVLFKTMNSNAVERLNHSSERFRSSPLDLSQFFNLLTSTSINLKTDARNIAISNVLTLFYAVEIHTQVGVTVPPHFGCLGDLGA</sequence>
<dbReference type="eggNOG" id="KOG0215">
    <property type="taxonomic scope" value="Eukaryota"/>
</dbReference>
<protein>
    <recommendedName>
        <fullName evidence="2">DNA-directed RNA polymerase</fullName>
        <ecNumber evidence="2">2.7.7.6</ecNumber>
    </recommendedName>
</protein>
<dbReference type="STRING" id="77586.A0A0D9XGD1"/>